<gene>
    <name evidence="2" type="ORF">IW254_001309</name>
</gene>
<dbReference type="Proteomes" id="UP000658613">
    <property type="component" value="Unassembled WGS sequence"/>
</dbReference>
<feature type="compositionally biased region" description="Polar residues" evidence="1">
    <location>
        <begin position="28"/>
        <end position="43"/>
    </location>
</feature>
<feature type="compositionally biased region" description="Pro residues" evidence="1">
    <location>
        <begin position="1"/>
        <end position="12"/>
    </location>
</feature>
<name>A0A931GU18_9CORY</name>
<dbReference type="AlphaFoldDB" id="A0A931GU18"/>
<sequence>MSAPPPGQPSGPPSGGAYHDWEELNRRYSGNRTEPSAQPTNHGHGTEHNFEPGATAGYGTQQDNAAESTDAAGTQTRGNSQGRVGAKGVEGGPSISKKVLLPVIAVLAALALVAVGLAVWRGQSSADSPLGWDDERVERYFENDKLVTCQLGQDFYTPTGYPVGTGHSPELCIMSRETTLGMLGAFISIDWEDALPLNDLVPAKGEGLSGWRETEDPVSYVADPIPNAEERGLYCMMRSEDLALEKLSLWANAPCEALHPLAQQFTNLAQQYKHASGNGDATYVQVRKQDTIALETSPYQRARGEAKNIGEPIDVDDPTWKGTTASVDAVEHTGDDGDRGYCVDVTFTLGEAPDPDSEQDTVDVPNFVTIFPNGQVHPLTQKNLLEPLEPGVPQTEQYCGAGFTSYLPVELLIGATDSAGEVTHFWLREFDPSDVSLEGEVSEGLDTP</sequence>
<evidence type="ECO:0000256" key="1">
    <source>
        <dbReference type="SAM" id="MobiDB-lite"/>
    </source>
</evidence>
<reference evidence="2" key="1">
    <citation type="submission" date="2020-11" db="EMBL/GenBank/DDBJ databases">
        <title>Sequencing the genomes of 1000 actinobacteria strains.</title>
        <authorList>
            <person name="Klenk H.-P."/>
        </authorList>
    </citation>
    <scope>NUCLEOTIDE SEQUENCE</scope>
    <source>
        <strain evidence="2">DSM 45632</strain>
    </source>
</reference>
<organism evidence="2 3">
    <name type="scientific">Corynebacterium aquatimens</name>
    <dbReference type="NCBI Taxonomy" id="1190508"/>
    <lineage>
        <taxon>Bacteria</taxon>
        <taxon>Bacillati</taxon>
        <taxon>Actinomycetota</taxon>
        <taxon>Actinomycetes</taxon>
        <taxon>Mycobacteriales</taxon>
        <taxon>Corynebacteriaceae</taxon>
        <taxon>Corynebacterium</taxon>
    </lineage>
</organism>
<evidence type="ECO:0000313" key="3">
    <source>
        <dbReference type="Proteomes" id="UP000658613"/>
    </source>
</evidence>
<comment type="caution">
    <text evidence="2">The sequence shown here is derived from an EMBL/GenBank/DDBJ whole genome shotgun (WGS) entry which is preliminary data.</text>
</comment>
<feature type="region of interest" description="Disordered" evidence="1">
    <location>
        <begin position="1"/>
        <end position="91"/>
    </location>
</feature>
<dbReference type="EMBL" id="JADOUE010000001">
    <property type="protein sequence ID" value="MBG6122340.1"/>
    <property type="molecule type" value="Genomic_DNA"/>
</dbReference>
<feature type="compositionally biased region" description="Polar residues" evidence="1">
    <location>
        <begin position="58"/>
        <end position="82"/>
    </location>
</feature>
<protein>
    <submittedName>
        <fullName evidence="2">Uncharacterized protein</fullName>
    </submittedName>
</protein>
<dbReference type="RefSeq" id="WP_196824748.1">
    <property type="nucleotide sequence ID" value="NZ_CP046980.1"/>
</dbReference>
<accession>A0A931GU18</accession>
<evidence type="ECO:0000313" key="2">
    <source>
        <dbReference type="EMBL" id="MBG6122340.1"/>
    </source>
</evidence>
<keyword evidence="3" id="KW-1185">Reference proteome</keyword>
<proteinExistence type="predicted"/>